<organism evidence="2 3">
    <name type="scientific">Nitrincola lacisaponensis</name>
    <dbReference type="NCBI Taxonomy" id="267850"/>
    <lineage>
        <taxon>Bacteria</taxon>
        <taxon>Pseudomonadati</taxon>
        <taxon>Pseudomonadota</taxon>
        <taxon>Gammaproteobacteria</taxon>
        <taxon>Oceanospirillales</taxon>
        <taxon>Oceanospirillaceae</taxon>
        <taxon>Nitrincola</taxon>
    </lineage>
</organism>
<evidence type="ECO:0000256" key="1">
    <source>
        <dbReference type="SAM" id="Phobius"/>
    </source>
</evidence>
<dbReference type="AlphaFoldDB" id="A0A063XWV8"/>
<feature type="transmembrane region" description="Helical" evidence="1">
    <location>
        <begin position="123"/>
        <end position="142"/>
    </location>
</feature>
<proteinExistence type="predicted"/>
<dbReference type="OrthoDB" id="6199484at2"/>
<keyword evidence="1" id="KW-0472">Membrane</keyword>
<feature type="transmembrane region" description="Helical" evidence="1">
    <location>
        <begin position="34"/>
        <end position="52"/>
    </location>
</feature>
<reference evidence="2 3" key="1">
    <citation type="journal article" date="2005" name="Int. J. Syst. Evol. Microbiol.">
        <title>Nitrincola lacisaponensis gen. nov., sp. nov., a novel alkaliphilic bacterium isolated from an alkaline, saline lake.</title>
        <authorList>
            <person name="Dimitriu P.A."/>
            <person name="Shukla S.K."/>
            <person name="Conradt J."/>
            <person name="Marquez M.C."/>
            <person name="Ventosa A."/>
            <person name="Maglia A."/>
            <person name="Peyton B.M."/>
            <person name="Pinkart H.C."/>
            <person name="Mormile M.R."/>
        </authorList>
    </citation>
    <scope>NUCLEOTIDE SEQUENCE [LARGE SCALE GENOMIC DNA]</scope>
    <source>
        <strain evidence="2 3">4CA</strain>
    </source>
</reference>
<name>A0A063XWV8_9GAMM</name>
<keyword evidence="1" id="KW-1133">Transmembrane helix</keyword>
<gene>
    <name evidence="2" type="ORF">ADINL_2793</name>
</gene>
<dbReference type="STRING" id="267850.ADINL_2793"/>
<comment type="caution">
    <text evidence="2">The sequence shown here is derived from an EMBL/GenBank/DDBJ whole genome shotgun (WGS) entry which is preliminary data.</text>
</comment>
<feature type="transmembrane region" description="Helical" evidence="1">
    <location>
        <begin position="73"/>
        <end position="95"/>
    </location>
</feature>
<keyword evidence="1" id="KW-0812">Transmembrane</keyword>
<evidence type="ECO:0000313" key="2">
    <source>
        <dbReference type="EMBL" id="KDE38698.1"/>
    </source>
</evidence>
<keyword evidence="3" id="KW-1185">Reference proteome</keyword>
<accession>A0A063XWV8</accession>
<dbReference type="Proteomes" id="UP000027318">
    <property type="component" value="Unassembled WGS sequence"/>
</dbReference>
<sequence length="207" mass="22923">MLESLTSLILLCTSLFSAIWLLHRHKQAVEAHHYRVRVFALSCLFISSYALCQLLLRDPGSHTGTLLQMTENLSIYVALPFIATVFVALAKGWHWSMAGWGRWLLGLIAFFELTRRTDYGISYSYTLSILVLLALLFSLLLIKPVTARLLLAAGTLLLAGGTLLFSPLPLLMPQGHSAGFMLLLAFSLPLLSASLDQQLQSRPVPNQ</sequence>
<protein>
    <submittedName>
        <fullName evidence="2">Uncharacterized protein</fullName>
    </submittedName>
</protein>
<feature type="transmembrane region" description="Helical" evidence="1">
    <location>
        <begin position="178"/>
        <end position="195"/>
    </location>
</feature>
<feature type="transmembrane region" description="Helical" evidence="1">
    <location>
        <begin position="149"/>
        <end position="172"/>
    </location>
</feature>
<evidence type="ECO:0000313" key="3">
    <source>
        <dbReference type="Proteomes" id="UP000027318"/>
    </source>
</evidence>
<dbReference type="RefSeq" id="WP_051632851.1">
    <property type="nucleotide sequence ID" value="NZ_JMSZ01000040.1"/>
</dbReference>
<dbReference type="EMBL" id="JMSZ01000040">
    <property type="protein sequence ID" value="KDE38698.1"/>
    <property type="molecule type" value="Genomic_DNA"/>
</dbReference>